<evidence type="ECO:0000256" key="1">
    <source>
        <dbReference type="SAM" id="MobiDB-lite"/>
    </source>
</evidence>
<evidence type="ECO:0000313" key="3">
    <source>
        <dbReference type="EMBL" id="MDQ0180233.1"/>
    </source>
</evidence>
<protein>
    <submittedName>
        <fullName evidence="2">Uncharacterized protein</fullName>
    </submittedName>
</protein>
<keyword evidence="4" id="KW-1185">Reference proteome</keyword>
<evidence type="ECO:0000313" key="4">
    <source>
        <dbReference type="Proteomes" id="UP001230951"/>
    </source>
</evidence>
<evidence type="ECO:0000313" key="2">
    <source>
        <dbReference type="EMBL" id="MDP9903114.1"/>
    </source>
</evidence>
<reference evidence="2 4" key="1">
    <citation type="submission" date="2023-07" db="EMBL/GenBank/DDBJ databases">
        <title>Sorghum-associated microbial communities from plants grown in Nebraska, USA.</title>
        <authorList>
            <person name="Schachtman D."/>
        </authorList>
    </citation>
    <scope>NUCLEOTIDE SEQUENCE</scope>
    <source>
        <strain evidence="2">DS1006</strain>
        <strain evidence="3 4">DS1016</strain>
    </source>
</reference>
<dbReference type="EMBL" id="JAUSTF010000002">
    <property type="protein sequence ID" value="MDQ0180233.1"/>
    <property type="molecule type" value="Genomic_DNA"/>
</dbReference>
<evidence type="ECO:0000313" key="5">
    <source>
        <dbReference type="Proteomes" id="UP001242995"/>
    </source>
</evidence>
<name>A0AAW8DD66_9MICC</name>
<accession>A0AAW8DD66</accession>
<comment type="caution">
    <text evidence="2">The sequence shown here is derived from an EMBL/GenBank/DDBJ whole genome shotgun (WGS) entry which is preliminary data.</text>
</comment>
<dbReference type="Proteomes" id="UP001242995">
    <property type="component" value="Unassembled WGS sequence"/>
</dbReference>
<feature type="region of interest" description="Disordered" evidence="1">
    <location>
        <begin position="1"/>
        <end position="32"/>
    </location>
</feature>
<dbReference type="EMBL" id="JAUSRG010000001">
    <property type="protein sequence ID" value="MDP9903114.1"/>
    <property type="molecule type" value="Genomic_DNA"/>
</dbReference>
<dbReference type="AlphaFoldDB" id="A0AAW8DD66"/>
<organism evidence="2 5">
    <name type="scientific">Arthrobacter bambusae</name>
    <dbReference type="NCBI Taxonomy" id="1338426"/>
    <lineage>
        <taxon>Bacteria</taxon>
        <taxon>Bacillati</taxon>
        <taxon>Actinomycetota</taxon>
        <taxon>Actinomycetes</taxon>
        <taxon>Micrococcales</taxon>
        <taxon>Micrococcaceae</taxon>
        <taxon>Arthrobacter</taxon>
    </lineage>
</organism>
<dbReference type="Proteomes" id="UP001230951">
    <property type="component" value="Unassembled WGS sequence"/>
</dbReference>
<proteinExistence type="predicted"/>
<sequence>MELPDDGQPEISKSVQDDLPGHPLKPYVPPSNLHDVALPRSLTLEEAYRTTVFFVERYLSLETSPSLDFSLFYQYMLADPAAASDFTDAVRRMKSREETL</sequence>
<dbReference type="RefSeq" id="WP_306958714.1">
    <property type="nucleotide sequence ID" value="NZ_JAUSRG010000001.1"/>
</dbReference>
<gene>
    <name evidence="2" type="ORF">J2S90_000054</name>
    <name evidence="3" type="ORF">J2S93_001649</name>
</gene>